<dbReference type="Ensembl" id="ENSPSMT00000024145.1">
    <property type="protein sequence ID" value="ENSPSMP00000020811.1"/>
    <property type="gene ID" value="ENSPSMG00000014571.1"/>
</dbReference>
<dbReference type="GO" id="GO:0045046">
    <property type="term" value="P:protein import into peroxisome membrane"/>
    <property type="evidence" value="ECO:0007669"/>
    <property type="project" value="InterPro"/>
</dbReference>
<dbReference type="Pfam" id="PF07163">
    <property type="entry name" value="Pex26"/>
    <property type="match status" value="1"/>
</dbReference>
<accession>A0A8C8ZLZ6</accession>
<dbReference type="InterPro" id="IPR010797">
    <property type="entry name" value="Pex26"/>
</dbReference>
<keyword evidence="3" id="KW-1185">Reference proteome</keyword>
<dbReference type="GO" id="GO:0044877">
    <property type="term" value="F:protein-containing complex binding"/>
    <property type="evidence" value="ECO:0007669"/>
    <property type="project" value="InterPro"/>
</dbReference>
<gene>
    <name evidence="2" type="primary">TUBA8</name>
</gene>
<feature type="region of interest" description="Disordered" evidence="1">
    <location>
        <begin position="154"/>
        <end position="184"/>
    </location>
</feature>
<dbReference type="GeneTree" id="ENSGT00940000159668"/>
<evidence type="ECO:0000313" key="3">
    <source>
        <dbReference type="Proteomes" id="UP000694414"/>
    </source>
</evidence>
<dbReference type="PANTHER" id="PTHR16262">
    <property type="entry name" value="PEROXISOME ASSEMBLY PROTEIN 26"/>
    <property type="match status" value="1"/>
</dbReference>
<protein>
    <submittedName>
        <fullName evidence="2">Tubulin alpha 8</fullName>
    </submittedName>
</protein>
<dbReference type="AlphaFoldDB" id="A0A8C8ZLZ6"/>
<dbReference type="GO" id="GO:0051117">
    <property type="term" value="F:ATPase binding"/>
    <property type="evidence" value="ECO:0007669"/>
    <property type="project" value="TreeGrafter"/>
</dbReference>
<dbReference type="PANTHER" id="PTHR16262:SF2">
    <property type="entry name" value="PEROXISOME ASSEMBLY PROTEIN 26"/>
    <property type="match status" value="1"/>
</dbReference>
<reference evidence="2" key="1">
    <citation type="submission" date="2025-08" db="UniProtKB">
        <authorList>
            <consortium name="Ensembl"/>
        </authorList>
    </citation>
    <scope>IDENTIFICATION</scope>
</reference>
<sequence>MKSDSSTSAAPLRGAGGPLRSSEPVRAAPARAPAADLLEEAADLLVVHLDFRAALQACDRAWRGLADEPAGTSLEVKCSLCVVGIQALAEMDRWREVLSWVLQYYQVPEKLPPKVLELCGNAYLSTWARREFRLATPAGSSSAWSTASKQMAPLAPKPARSMMTTPLPPSSARLAMASTCPGPS</sequence>
<feature type="region of interest" description="Disordered" evidence="1">
    <location>
        <begin position="1"/>
        <end position="25"/>
    </location>
</feature>
<proteinExistence type="predicted"/>
<dbReference type="Proteomes" id="UP000694414">
    <property type="component" value="Unplaced"/>
</dbReference>
<evidence type="ECO:0000256" key="1">
    <source>
        <dbReference type="SAM" id="MobiDB-lite"/>
    </source>
</evidence>
<reference evidence="2" key="2">
    <citation type="submission" date="2025-09" db="UniProtKB">
        <authorList>
            <consortium name="Ensembl"/>
        </authorList>
    </citation>
    <scope>IDENTIFICATION</scope>
</reference>
<evidence type="ECO:0000313" key="2">
    <source>
        <dbReference type="Ensembl" id="ENSPSMP00000020811.1"/>
    </source>
</evidence>
<name>A0A8C8ZLZ6_PROSS</name>
<organism evidence="2 3">
    <name type="scientific">Prolemur simus</name>
    <name type="common">Greater bamboo lemur</name>
    <name type="synonym">Hapalemur simus</name>
    <dbReference type="NCBI Taxonomy" id="1328070"/>
    <lineage>
        <taxon>Eukaryota</taxon>
        <taxon>Metazoa</taxon>
        <taxon>Chordata</taxon>
        <taxon>Craniata</taxon>
        <taxon>Vertebrata</taxon>
        <taxon>Euteleostomi</taxon>
        <taxon>Mammalia</taxon>
        <taxon>Eutheria</taxon>
        <taxon>Euarchontoglires</taxon>
        <taxon>Primates</taxon>
        <taxon>Strepsirrhini</taxon>
        <taxon>Lemuriformes</taxon>
        <taxon>Lemuridae</taxon>
        <taxon>Prolemur</taxon>
    </lineage>
</organism>
<dbReference type="GO" id="GO:0016558">
    <property type="term" value="P:protein import into peroxisome matrix"/>
    <property type="evidence" value="ECO:0007669"/>
    <property type="project" value="TreeGrafter"/>
</dbReference>
<dbReference type="GO" id="GO:0005778">
    <property type="term" value="C:peroxisomal membrane"/>
    <property type="evidence" value="ECO:0007669"/>
    <property type="project" value="InterPro"/>
</dbReference>